<reference evidence="3" key="1">
    <citation type="submission" date="2021-02" db="EMBL/GenBank/DDBJ databases">
        <authorList>
            <person name="Nowell W R."/>
        </authorList>
    </citation>
    <scope>NUCLEOTIDE SEQUENCE</scope>
</reference>
<dbReference type="SMART" id="SM00028">
    <property type="entry name" value="TPR"/>
    <property type="match status" value="1"/>
</dbReference>
<organism evidence="3 5">
    <name type="scientific">Didymodactylos carnosus</name>
    <dbReference type="NCBI Taxonomy" id="1234261"/>
    <lineage>
        <taxon>Eukaryota</taxon>
        <taxon>Metazoa</taxon>
        <taxon>Spiralia</taxon>
        <taxon>Gnathifera</taxon>
        <taxon>Rotifera</taxon>
        <taxon>Eurotatoria</taxon>
        <taxon>Bdelloidea</taxon>
        <taxon>Philodinida</taxon>
        <taxon>Philodinidae</taxon>
        <taxon>Didymodactylos</taxon>
    </lineage>
</organism>
<dbReference type="SUPFAM" id="SSF48452">
    <property type="entry name" value="TPR-like"/>
    <property type="match status" value="1"/>
</dbReference>
<dbReference type="PROSITE" id="PS50005">
    <property type="entry name" value="TPR"/>
    <property type="match status" value="1"/>
</dbReference>
<dbReference type="EMBL" id="CAJOBA010050559">
    <property type="protein sequence ID" value="CAF4235547.1"/>
    <property type="molecule type" value="Genomic_DNA"/>
</dbReference>
<dbReference type="Gene3D" id="1.25.40.10">
    <property type="entry name" value="Tetratricopeptide repeat domain"/>
    <property type="match status" value="1"/>
</dbReference>
<keyword evidence="1" id="KW-0802">TPR repeat</keyword>
<protein>
    <submittedName>
        <fullName evidence="3">Uncharacterized protein</fullName>
    </submittedName>
</protein>
<sequence>MKQYDNAFKYAYKTRDLKLKYLSNNHPNLAKSYILIGKIFTDKQQYRQALEQYEKAMEIQRVNLSNDNIDIIKVKLDIGCIHCQMGKLDRLPENFDDKINLYSTIECFELAIKLYHVASEYAEKDHKYADAYKYELNSVHIRQYQWSEVFFSELNNSNIENFHTLENLKQLLPISRIQLKTILHNFYYIFKQCHIVQQRKQIDNNLIFDKKKDFKEKADNLEILLLSFWSDEEKQKYADDRNRVIYNHVMWKLTFDRERFFSEIEYELKKLPNFKVSISLDILEEEKEVSQYLSTFMYDLFEHYNLGKLDLGDYEDIDQNMDKDADEDVDTDMDEDANEDVDKRSRKNPFKNVKVLLLKCIIYGRESARLNNAVDAATLFILALELYEHFFKLTNSSTDKNDNDNNKPPPRIEGHGFLLCPVGSNFLGWPSIKSGLLNRPPR</sequence>
<evidence type="ECO:0000313" key="5">
    <source>
        <dbReference type="Proteomes" id="UP000677228"/>
    </source>
</evidence>
<accession>A0A8S2FDZ9</accession>
<evidence type="ECO:0000313" key="4">
    <source>
        <dbReference type="EMBL" id="CAF4235547.1"/>
    </source>
</evidence>
<evidence type="ECO:0000313" key="3">
    <source>
        <dbReference type="EMBL" id="CAF1438800.1"/>
    </source>
</evidence>
<dbReference type="AlphaFoldDB" id="A0A8S2FDZ9"/>
<feature type="region of interest" description="Disordered" evidence="2">
    <location>
        <begin position="324"/>
        <end position="344"/>
    </location>
</feature>
<dbReference type="Proteomes" id="UP000677228">
    <property type="component" value="Unassembled WGS sequence"/>
</dbReference>
<feature type="compositionally biased region" description="Acidic residues" evidence="2">
    <location>
        <begin position="324"/>
        <end position="339"/>
    </location>
</feature>
<evidence type="ECO:0000256" key="1">
    <source>
        <dbReference type="PROSITE-ProRule" id="PRU00339"/>
    </source>
</evidence>
<feature type="repeat" description="TPR" evidence="1">
    <location>
        <begin position="30"/>
        <end position="63"/>
    </location>
</feature>
<proteinExistence type="predicted"/>
<dbReference type="Proteomes" id="UP000682733">
    <property type="component" value="Unassembled WGS sequence"/>
</dbReference>
<dbReference type="InterPro" id="IPR019734">
    <property type="entry name" value="TPR_rpt"/>
</dbReference>
<gene>
    <name evidence="3" type="ORF">OVA965_LOCUS34355</name>
    <name evidence="4" type="ORF">TMI583_LOCUS35273</name>
</gene>
<dbReference type="InterPro" id="IPR011990">
    <property type="entry name" value="TPR-like_helical_dom_sf"/>
</dbReference>
<evidence type="ECO:0000256" key="2">
    <source>
        <dbReference type="SAM" id="MobiDB-lite"/>
    </source>
</evidence>
<dbReference type="EMBL" id="CAJNOK010028756">
    <property type="protein sequence ID" value="CAF1438800.1"/>
    <property type="molecule type" value="Genomic_DNA"/>
</dbReference>
<name>A0A8S2FDZ9_9BILA</name>
<comment type="caution">
    <text evidence="3">The sequence shown here is derived from an EMBL/GenBank/DDBJ whole genome shotgun (WGS) entry which is preliminary data.</text>
</comment>
<dbReference type="Pfam" id="PF13424">
    <property type="entry name" value="TPR_12"/>
    <property type="match status" value="1"/>
</dbReference>